<dbReference type="InterPro" id="IPR001810">
    <property type="entry name" value="F-box_dom"/>
</dbReference>
<dbReference type="CDD" id="cd09917">
    <property type="entry name" value="F-box_SF"/>
    <property type="match status" value="1"/>
</dbReference>
<evidence type="ECO:0000313" key="3">
    <source>
        <dbReference type="Proteomes" id="UP000807469"/>
    </source>
</evidence>
<dbReference type="PROSITE" id="PS50181">
    <property type="entry name" value="FBOX"/>
    <property type="match status" value="1"/>
</dbReference>
<protein>
    <recommendedName>
        <fullName evidence="1">F-box domain-containing protein</fullName>
    </recommendedName>
</protein>
<proteinExistence type="predicted"/>
<dbReference type="AlphaFoldDB" id="A0A9P6CWJ3"/>
<comment type="caution">
    <text evidence="2">The sequence shown here is derived from an EMBL/GenBank/DDBJ whole genome shotgun (WGS) entry which is preliminary data.</text>
</comment>
<sequence>MLVAFPEELLVRILSALHAASLTRCAMACKRIHNALRNSSLLQYIVELHFNGLIDAGEHLGRESNCPELTDKVQRRRHALMSPKWALNTVTDISLPDYSSSLAYDYVGNTFFRYTEESLEITTLSTNFATNVVKAHTVAMPLEHICFGGEPNWQKGGKQYYLRSPIANRSRCFNDSVQHRKLEDVWK</sequence>
<dbReference type="Gene3D" id="1.20.1280.50">
    <property type="match status" value="1"/>
</dbReference>
<feature type="domain" description="F-box" evidence="1">
    <location>
        <begin position="1"/>
        <end position="45"/>
    </location>
</feature>
<dbReference type="Proteomes" id="UP000807469">
    <property type="component" value="Unassembled WGS sequence"/>
</dbReference>
<accession>A0A9P6CWJ3</accession>
<dbReference type="EMBL" id="MU155159">
    <property type="protein sequence ID" value="KAF9482991.1"/>
    <property type="molecule type" value="Genomic_DNA"/>
</dbReference>
<gene>
    <name evidence="2" type="ORF">BDN70DRAFT_375140</name>
</gene>
<reference evidence="2" key="1">
    <citation type="submission" date="2020-11" db="EMBL/GenBank/DDBJ databases">
        <authorList>
            <consortium name="DOE Joint Genome Institute"/>
            <person name="Ahrendt S."/>
            <person name="Riley R."/>
            <person name="Andreopoulos W."/>
            <person name="Labutti K."/>
            <person name="Pangilinan J."/>
            <person name="Ruiz-Duenas F.J."/>
            <person name="Barrasa J.M."/>
            <person name="Sanchez-Garcia M."/>
            <person name="Camarero S."/>
            <person name="Miyauchi S."/>
            <person name="Serrano A."/>
            <person name="Linde D."/>
            <person name="Babiker R."/>
            <person name="Drula E."/>
            <person name="Ayuso-Fernandez I."/>
            <person name="Pacheco R."/>
            <person name="Padilla G."/>
            <person name="Ferreira P."/>
            <person name="Barriuso J."/>
            <person name="Kellner H."/>
            <person name="Castanera R."/>
            <person name="Alfaro M."/>
            <person name="Ramirez L."/>
            <person name="Pisabarro A.G."/>
            <person name="Kuo A."/>
            <person name="Tritt A."/>
            <person name="Lipzen A."/>
            <person name="He G."/>
            <person name="Yan M."/>
            <person name="Ng V."/>
            <person name="Cullen D."/>
            <person name="Martin F."/>
            <person name="Rosso M.-N."/>
            <person name="Henrissat B."/>
            <person name="Hibbett D."/>
            <person name="Martinez A.T."/>
            <person name="Grigoriev I.V."/>
        </authorList>
    </citation>
    <scope>NUCLEOTIDE SEQUENCE</scope>
    <source>
        <strain evidence="2">CIRM-BRFM 674</strain>
    </source>
</reference>
<dbReference type="Pfam" id="PF12937">
    <property type="entry name" value="F-box-like"/>
    <property type="match status" value="1"/>
</dbReference>
<organism evidence="2 3">
    <name type="scientific">Pholiota conissans</name>
    <dbReference type="NCBI Taxonomy" id="109636"/>
    <lineage>
        <taxon>Eukaryota</taxon>
        <taxon>Fungi</taxon>
        <taxon>Dikarya</taxon>
        <taxon>Basidiomycota</taxon>
        <taxon>Agaricomycotina</taxon>
        <taxon>Agaricomycetes</taxon>
        <taxon>Agaricomycetidae</taxon>
        <taxon>Agaricales</taxon>
        <taxon>Agaricineae</taxon>
        <taxon>Strophariaceae</taxon>
        <taxon>Pholiota</taxon>
    </lineage>
</organism>
<dbReference type="OrthoDB" id="2745718at2759"/>
<keyword evidence="3" id="KW-1185">Reference proteome</keyword>
<evidence type="ECO:0000259" key="1">
    <source>
        <dbReference type="PROSITE" id="PS50181"/>
    </source>
</evidence>
<dbReference type="InterPro" id="IPR036047">
    <property type="entry name" value="F-box-like_dom_sf"/>
</dbReference>
<dbReference type="SUPFAM" id="SSF81383">
    <property type="entry name" value="F-box domain"/>
    <property type="match status" value="1"/>
</dbReference>
<name>A0A9P6CWJ3_9AGAR</name>
<evidence type="ECO:0000313" key="2">
    <source>
        <dbReference type="EMBL" id="KAF9482991.1"/>
    </source>
</evidence>